<dbReference type="SMART" id="SM00909">
    <property type="entry name" value="Germane"/>
    <property type="match status" value="1"/>
</dbReference>
<feature type="domain" description="GerMN" evidence="1">
    <location>
        <begin position="82"/>
        <end position="169"/>
    </location>
</feature>
<dbReference type="Proteomes" id="UP000660339">
    <property type="component" value="Unassembled WGS sequence"/>
</dbReference>
<dbReference type="EMBL" id="BONJ01000020">
    <property type="protein sequence ID" value="GIG15383.1"/>
    <property type="molecule type" value="Genomic_DNA"/>
</dbReference>
<name>A0A8J3L6L1_9ACTN</name>
<comment type="caution">
    <text evidence="2">The sequence shown here is derived from an EMBL/GenBank/DDBJ whole genome shotgun (WGS) entry which is preliminary data.</text>
</comment>
<dbReference type="RefSeq" id="WP_166379806.1">
    <property type="nucleotide sequence ID" value="NZ_BAAATT010000005.1"/>
</dbReference>
<gene>
    <name evidence="2" type="ORF">Cme02nite_37150</name>
</gene>
<dbReference type="Pfam" id="PF10646">
    <property type="entry name" value="Germane"/>
    <property type="match status" value="1"/>
</dbReference>
<keyword evidence="3" id="KW-1185">Reference proteome</keyword>
<organism evidence="2 3">
    <name type="scientific">Catellatospora methionotrophica</name>
    <dbReference type="NCBI Taxonomy" id="121620"/>
    <lineage>
        <taxon>Bacteria</taxon>
        <taxon>Bacillati</taxon>
        <taxon>Actinomycetota</taxon>
        <taxon>Actinomycetes</taxon>
        <taxon>Micromonosporales</taxon>
        <taxon>Micromonosporaceae</taxon>
        <taxon>Catellatospora</taxon>
    </lineage>
</organism>
<evidence type="ECO:0000313" key="3">
    <source>
        <dbReference type="Proteomes" id="UP000660339"/>
    </source>
</evidence>
<proteinExistence type="predicted"/>
<sequence>MPRWRAGFFARGCVLAVVAGVVAGCGVPVEDSPRAVDVAAPTRAATGAPSAAASGPAAESLYLVRDGSLVAVQRRLPTEPDPQRLLTDLLAGPTEAEQDRGMSTALGGRGVVASVRLLEATAYVELPEGLDGRNDDVLAFGQIVCTLTSRPDILGVLFTRQGVRIGVPLPDASLSQEPLRAADYAALIANG</sequence>
<evidence type="ECO:0000313" key="2">
    <source>
        <dbReference type="EMBL" id="GIG15383.1"/>
    </source>
</evidence>
<accession>A0A8J3L6L1</accession>
<dbReference type="InterPro" id="IPR019606">
    <property type="entry name" value="GerMN"/>
</dbReference>
<protein>
    <recommendedName>
        <fullName evidence="1">GerMN domain-containing protein</fullName>
    </recommendedName>
</protein>
<dbReference type="PROSITE" id="PS51257">
    <property type="entry name" value="PROKAR_LIPOPROTEIN"/>
    <property type="match status" value="1"/>
</dbReference>
<dbReference type="AlphaFoldDB" id="A0A8J3L6L1"/>
<evidence type="ECO:0000259" key="1">
    <source>
        <dbReference type="SMART" id="SM00909"/>
    </source>
</evidence>
<reference evidence="2" key="1">
    <citation type="submission" date="2021-01" db="EMBL/GenBank/DDBJ databases">
        <title>Whole genome shotgun sequence of Catellatospora methionotrophica NBRC 14553.</title>
        <authorList>
            <person name="Komaki H."/>
            <person name="Tamura T."/>
        </authorList>
    </citation>
    <scope>NUCLEOTIDE SEQUENCE</scope>
    <source>
        <strain evidence="2">NBRC 14553</strain>
    </source>
</reference>